<keyword evidence="2" id="KW-1133">Transmembrane helix</keyword>
<name>A0A1J5RB79_9ZZZZ</name>
<accession>A0A1J5RB79</accession>
<evidence type="ECO:0000256" key="2">
    <source>
        <dbReference type="SAM" id="Phobius"/>
    </source>
</evidence>
<proteinExistence type="predicted"/>
<dbReference type="EMBL" id="MLJW01000228">
    <property type="protein sequence ID" value="OIQ92578.1"/>
    <property type="molecule type" value="Genomic_DNA"/>
</dbReference>
<organism evidence="3">
    <name type="scientific">mine drainage metagenome</name>
    <dbReference type="NCBI Taxonomy" id="410659"/>
    <lineage>
        <taxon>unclassified sequences</taxon>
        <taxon>metagenomes</taxon>
        <taxon>ecological metagenomes</taxon>
    </lineage>
</organism>
<feature type="transmembrane region" description="Helical" evidence="2">
    <location>
        <begin position="123"/>
        <end position="140"/>
    </location>
</feature>
<gene>
    <name evidence="3" type="ORF">GALL_254870</name>
</gene>
<comment type="caution">
    <text evidence="3">The sequence shown here is derived from an EMBL/GenBank/DDBJ whole genome shotgun (WGS) entry which is preliminary data.</text>
</comment>
<dbReference type="AlphaFoldDB" id="A0A1J5RB79"/>
<evidence type="ECO:0000313" key="3">
    <source>
        <dbReference type="EMBL" id="OIQ92578.1"/>
    </source>
</evidence>
<evidence type="ECO:0000256" key="1">
    <source>
        <dbReference type="SAM" id="MobiDB-lite"/>
    </source>
</evidence>
<dbReference type="InterPro" id="IPR011990">
    <property type="entry name" value="TPR-like_helical_dom_sf"/>
</dbReference>
<protein>
    <recommendedName>
        <fullName evidence="4">Tetratricopeptide repeat protein</fullName>
    </recommendedName>
</protein>
<evidence type="ECO:0008006" key="4">
    <source>
        <dbReference type="Google" id="ProtNLM"/>
    </source>
</evidence>
<dbReference type="Gene3D" id="1.25.40.10">
    <property type="entry name" value="Tetratricopeptide repeat domain"/>
    <property type="match status" value="1"/>
</dbReference>
<dbReference type="Pfam" id="PF13432">
    <property type="entry name" value="TPR_16"/>
    <property type="match status" value="1"/>
</dbReference>
<reference evidence="3" key="1">
    <citation type="submission" date="2016-10" db="EMBL/GenBank/DDBJ databases">
        <title>Sequence of Gallionella enrichment culture.</title>
        <authorList>
            <person name="Poehlein A."/>
            <person name="Muehling M."/>
            <person name="Daniel R."/>
        </authorList>
    </citation>
    <scope>NUCLEOTIDE SEQUENCE</scope>
</reference>
<sequence>MIRKTFLVLLASAGFASIAAAAADPTMHQVYEAAQAGRMTEAQSMMDQVLRDHPNSAKAHFVEAELLAKQGRMGGAATELASAERLAPGLPFAKPQAVQNLRARIAGSPRPAGVRPAATGTPWGLMLIGLGLIAAILFFVRSMGRRNAAYIPAANAAYPGGPMQAYGPGGVAGPVGPAGGGIGSGIMGGLATGAALGAGMVAGEALMHHFTDGNRPGAAPQVADSWDATPNDMGGADFGVADSGSWDDSSGGGGGDDWS</sequence>
<dbReference type="SUPFAM" id="SSF48452">
    <property type="entry name" value="TPR-like"/>
    <property type="match status" value="1"/>
</dbReference>
<feature type="region of interest" description="Disordered" evidence="1">
    <location>
        <begin position="214"/>
        <end position="259"/>
    </location>
</feature>
<feature type="compositionally biased region" description="Gly residues" evidence="1">
    <location>
        <begin position="250"/>
        <end position="259"/>
    </location>
</feature>
<keyword evidence="2" id="KW-0812">Transmembrane</keyword>
<keyword evidence="2" id="KW-0472">Membrane</keyword>